<organism evidence="2 3">
    <name type="scientific">Coprinopsis marcescibilis</name>
    <name type="common">Agaric fungus</name>
    <name type="synonym">Psathyrella marcescibilis</name>
    <dbReference type="NCBI Taxonomy" id="230819"/>
    <lineage>
        <taxon>Eukaryota</taxon>
        <taxon>Fungi</taxon>
        <taxon>Dikarya</taxon>
        <taxon>Basidiomycota</taxon>
        <taxon>Agaricomycotina</taxon>
        <taxon>Agaricomycetes</taxon>
        <taxon>Agaricomycetidae</taxon>
        <taxon>Agaricales</taxon>
        <taxon>Agaricineae</taxon>
        <taxon>Psathyrellaceae</taxon>
        <taxon>Coprinopsis</taxon>
    </lineage>
</organism>
<dbReference type="Proteomes" id="UP000307440">
    <property type="component" value="Unassembled WGS sequence"/>
</dbReference>
<feature type="transmembrane region" description="Helical" evidence="1">
    <location>
        <begin position="114"/>
        <end position="134"/>
    </location>
</feature>
<keyword evidence="3" id="KW-1185">Reference proteome</keyword>
<evidence type="ECO:0000313" key="3">
    <source>
        <dbReference type="Proteomes" id="UP000307440"/>
    </source>
</evidence>
<dbReference type="OrthoDB" id="2894496at2759"/>
<evidence type="ECO:0000256" key="1">
    <source>
        <dbReference type="SAM" id="Phobius"/>
    </source>
</evidence>
<evidence type="ECO:0000313" key="2">
    <source>
        <dbReference type="EMBL" id="TFK27525.1"/>
    </source>
</evidence>
<keyword evidence="1" id="KW-0812">Transmembrane</keyword>
<dbReference type="EMBL" id="ML210164">
    <property type="protein sequence ID" value="TFK27525.1"/>
    <property type="molecule type" value="Genomic_DNA"/>
</dbReference>
<keyword evidence="1" id="KW-0472">Membrane</keyword>
<dbReference type="AlphaFoldDB" id="A0A5C3L482"/>
<accession>A0A5C3L482</accession>
<keyword evidence="1" id="KW-1133">Transmembrane helix</keyword>
<proteinExistence type="predicted"/>
<feature type="transmembrane region" description="Helical" evidence="1">
    <location>
        <begin position="12"/>
        <end position="39"/>
    </location>
</feature>
<name>A0A5C3L482_COPMA</name>
<gene>
    <name evidence="2" type="ORF">FA15DRAFT_653596</name>
</gene>
<reference evidence="2 3" key="1">
    <citation type="journal article" date="2019" name="Nat. Ecol. Evol.">
        <title>Megaphylogeny resolves global patterns of mushroom evolution.</title>
        <authorList>
            <person name="Varga T."/>
            <person name="Krizsan K."/>
            <person name="Foldi C."/>
            <person name="Dima B."/>
            <person name="Sanchez-Garcia M."/>
            <person name="Sanchez-Ramirez S."/>
            <person name="Szollosi G.J."/>
            <person name="Szarkandi J.G."/>
            <person name="Papp V."/>
            <person name="Albert L."/>
            <person name="Andreopoulos W."/>
            <person name="Angelini C."/>
            <person name="Antonin V."/>
            <person name="Barry K.W."/>
            <person name="Bougher N.L."/>
            <person name="Buchanan P."/>
            <person name="Buyck B."/>
            <person name="Bense V."/>
            <person name="Catcheside P."/>
            <person name="Chovatia M."/>
            <person name="Cooper J."/>
            <person name="Damon W."/>
            <person name="Desjardin D."/>
            <person name="Finy P."/>
            <person name="Geml J."/>
            <person name="Haridas S."/>
            <person name="Hughes K."/>
            <person name="Justo A."/>
            <person name="Karasinski D."/>
            <person name="Kautmanova I."/>
            <person name="Kiss B."/>
            <person name="Kocsube S."/>
            <person name="Kotiranta H."/>
            <person name="LaButti K.M."/>
            <person name="Lechner B.E."/>
            <person name="Liimatainen K."/>
            <person name="Lipzen A."/>
            <person name="Lukacs Z."/>
            <person name="Mihaltcheva S."/>
            <person name="Morgado L.N."/>
            <person name="Niskanen T."/>
            <person name="Noordeloos M.E."/>
            <person name="Ohm R.A."/>
            <person name="Ortiz-Santana B."/>
            <person name="Ovrebo C."/>
            <person name="Racz N."/>
            <person name="Riley R."/>
            <person name="Savchenko A."/>
            <person name="Shiryaev A."/>
            <person name="Soop K."/>
            <person name="Spirin V."/>
            <person name="Szebenyi C."/>
            <person name="Tomsovsky M."/>
            <person name="Tulloss R.E."/>
            <person name="Uehling J."/>
            <person name="Grigoriev I.V."/>
            <person name="Vagvolgyi C."/>
            <person name="Papp T."/>
            <person name="Martin F.M."/>
            <person name="Miettinen O."/>
            <person name="Hibbett D.S."/>
            <person name="Nagy L.G."/>
        </authorList>
    </citation>
    <scope>NUCLEOTIDE SEQUENCE [LARGE SCALE GENOMIC DNA]</scope>
    <source>
        <strain evidence="2 3">CBS 121175</strain>
    </source>
</reference>
<feature type="transmembrane region" description="Helical" evidence="1">
    <location>
        <begin position="146"/>
        <end position="164"/>
    </location>
</feature>
<protein>
    <submittedName>
        <fullName evidence="2">Uncharacterized protein</fullName>
    </submittedName>
</protein>
<feature type="transmembrane region" description="Helical" evidence="1">
    <location>
        <begin position="60"/>
        <end position="77"/>
    </location>
</feature>
<feature type="transmembrane region" description="Helical" evidence="1">
    <location>
        <begin position="202"/>
        <end position="224"/>
    </location>
</feature>
<sequence length="329" mass="34733">MSYEKSVEALFVAFIASGVEGLLCGIFLVLASVALYLLLGRPGSRQPLSPRQRKSALPRPLIPGTVVLLLLIVAHWACTMARTAKLLKLSLDAAGWSSAEITAGLAGFRLAQTGILACVGLVTDALLMWRLWIVSSQSRIAVAPPVISWVAFAALTVVECLMLSKADGSATPWTVAKGGSVMLIQSRSICIDKSKLSHLLTLVIESAGLWASWSIFVLVCFLTGSYLLEFALHGCPAIGGIACILINVRVGLGRDTTPSPPASVDADARPVKGTTTNTTILGPLRFLRREDDDDDDDVDGVCQCRKMNVKVEAGSGVMGGLGDAKVGSQ</sequence>